<accession>A0ABW2KVD5</accession>
<evidence type="ECO:0000256" key="1">
    <source>
        <dbReference type="SAM" id="MobiDB-lite"/>
    </source>
</evidence>
<proteinExistence type="predicted"/>
<dbReference type="RefSeq" id="WP_377358361.1">
    <property type="nucleotide sequence ID" value="NZ_JBHTCM010000010.1"/>
</dbReference>
<evidence type="ECO:0000313" key="2">
    <source>
        <dbReference type="EMBL" id="MFC7333340.1"/>
    </source>
</evidence>
<dbReference type="Proteomes" id="UP001596456">
    <property type="component" value="Unassembled WGS sequence"/>
</dbReference>
<evidence type="ECO:0000313" key="3">
    <source>
        <dbReference type="Proteomes" id="UP001596456"/>
    </source>
</evidence>
<feature type="compositionally biased region" description="Basic and acidic residues" evidence="1">
    <location>
        <begin position="15"/>
        <end position="24"/>
    </location>
</feature>
<dbReference type="EMBL" id="JBHTCM010000010">
    <property type="protein sequence ID" value="MFC7333340.1"/>
    <property type="molecule type" value="Genomic_DNA"/>
</dbReference>
<keyword evidence="3" id="KW-1185">Reference proteome</keyword>
<dbReference type="InterPro" id="IPR025227">
    <property type="entry name" value="DUF4169"/>
</dbReference>
<comment type="caution">
    <text evidence="2">The sequence shown here is derived from an EMBL/GenBank/DDBJ whole genome shotgun (WGS) entry which is preliminary data.</text>
</comment>
<reference evidence="3" key="1">
    <citation type="journal article" date="2019" name="Int. J. Syst. Evol. Microbiol.">
        <title>The Global Catalogue of Microorganisms (GCM) 10K type strain sequencing project: providing services to taxonomists for standard genome sequencing and annotation.</title>
        <authorList>
            <consortium name="The Broad Institute Genomics Platform"/>
            <consortium name="The Broad Institute Genome Sequencing Center for Infectious Disease"/>
            <person name="Wu L."/>
            <person name="Ma J."/>
        </authorList>
    </citation>
    <scope>NUCLEOTIDE SEQUENCE [LARGE SCALE GENOMIC DNA]</scope>
    <source>
        <strain evidence="3">CGMCC 1.16275</strain>
    </source>
</reference>
<sequence>MGEVVNLNRYRKQRSRAEREKEAAANRAKHGRTKAERHHHAMQQSKDATDLEQHRLDRDE</sequence>
<feature type="compositionally biased region" description="Basic and acidic residues" evidence="1">
    <location>
        <begin position="47"/>
        <end position="60"/>
    </location>
</feature>
<dbReference type="Pfam" id="PF13770">
    <property type="entry name" value="DUF4169"/>
    <property type="match status" value="1"/>
</dbReference>
<feature type="compositionally biased region" description="Basic residues" evidence="1">
    <location>
        <begin position="27"/>
        <end position="41"/>
    </location>
</feature>
<protein>
    <submittedName>
        <fullName evidence="2">DUF4169 family protein</fullName>
    </submittedName>
</protein>
<organism evidence="2 3">
    <name type="scientific">Rhodocista pekingensis</name>
    <dbReference type="NCBI Taxonomy" id="201185"/>
    <lineage>
        <taxon>Bacteria</taxon>
        <taxon>Pseudomonadati</taxon>
        <taxon>Pseudomonadota</taxon>
        <taxon>Alphaproteobacteria</taxon>
        <taxon>Rhodospirillales</taxon>
        <taxon>Azospirillaceae</taxon>
        <taxon>Rhodocista</taxon>
    </lineage>
</organism>
<name>A0ABW2KVD5_9PROT</name>
<gene>
    <name evidence="2" type="ORF">ACFQPS_09220</name>
</gene>
<feature type="region of interest" description="Disordered" evidence="1">
    <location>
        <begin position="1"/>
        <end position="60"/>
    </location>
</feature>